<dbReference type="Proteomes" id="UP000008177">
    <property type="component" value="Unplaced contigs"/>
</dbReference>
<gene>
    <name evidence="2" type="ORF">BofuT4_uP086660.1</name>
</gene>
<evidence type="ECO:0000256" key="1">
    <source>
        <dbReference type="SAM" id="MobiDB-lite"/>
    </source>
</evidence>
<accession>G2YGI9</accession>
<feature type="compositionally biased region" description="Low complexity" evidence="1">
    <location>
        <begin position="48"/>
        <end position="69"/>
    </location>
</feature>
<dbReference type="EMBL" id="FQ790330">
    <property type="protein sequence ID" value="CCD50887.1"/>
    <property type="molecule type" value="Genomic_DNA"/>
</dbReference>
<dbReference type="InParanoid" id="G2YGI9"/>
<dbReference type="AlphaFoldDB" id="G2YGI9"/>
<feature type="region of interest" description="Disordered" evidence="1">
    <location>
        <begin position="1"/>
        <end position="71"/>
    </location>
</feature>
<dbReference type="HOGENOM" id="CLU_2589475_0_0_1"/>
<name>G2YGI9_BOTF4</name>
<protein>
    <submittedName>
        <fullName evidence="2">Uncharacterized protein</fullName>
    </submittedName>
</protein>
<organism evidence="2 3">
    <name type="scientific">Botryotinia fuckeliana (strain T4)</name>
    <name type="common">Noble rot fungus</name>
    <name type="synonym">Botrytis cinerea</name>
    <dbReference type="NCBI Taxonomy" id="999810"/>
    <lineage>
        <taxon>Eukaryota</taxon>
        <taxon>Fungi</taxon>
        <taxon>Dikarya</taxon>
        <taxon>Ascomycota</taxon>
        <taxon>Pezizomycotina</taxon>
        <taxon>Leotiomycetes</taxon>
        <taxon>Helotiales</taxon>
        <taxon>Sclerotiniaceae</taxon>
        <taxon>Botrytis</taxon>
    </lineage>
</organism>
<sequence length="80" mass="8786">MPRPHSHHIVKKSSDEIPHSLKRARNDRKITDRNAANAADAAERQADAAKGSRAAEQQSSEAAKQRSSSWGQCCIRPACH</sequence>
<evidence type="ECO:0000313" key="3">
    <source>
        <dbReference type="Proteomes" id="UP000008177"/>
    </source>
</evidence>
<reference evidence="3" key="1">
    <citation type="journal article" date="2011" name="PLoS Genet.">
        <title>Genomic analysis of the necrotrophic fungal pathogens Sclerotinia sclerotiorum and Botrytis cinerea.</title>
        <authorList>
            <person name="Amselem J."/>
            <person name="Cuomo C.A."/>
            <person name="van Kan J.A."/>
            <person name="Viaud M."/>
            <person name="Benito E.P."/>
            <person name="Couloux A."/>
            <person name="Coutinho P.M."/>
            <person name="de Vries R.P."/>
            <person name="Dyer P.S."/>
            <person name="Fillinger S."/>
            <person name="Fournier E."/>
            <person name="Gout L."/>
            <person name="Hahn M."/>
            <person name="Kohn L."/>
            <person name="Lapalu N."/>
            <person name="Plummer K.M."/>
            <person name="Pradier J.M."/>
            <person name="Quevillon E."/>
            <person name="Sharon A."/>
            <person name="Simon A."/>
            <person name="ten Have A."/>
            <person name="Tudzynski B."/>
            <person name="Tudzynski P."/>
            <person name="Wincker P."/>
            <person name="Andrew M."/>
            <person name="Anthouard V."/>
            <person name="Beever R.E."/>
            <person name="Beffa R."/>
            <person name="Benoit I."/>
            <person name="Bouzid O."/>
            <person name="Brault B."/>
            <person name="Chen Z."/>
            <person name="Choquer M."/>
            <person name="Collemare J."/>
            <person name="Cotton P."/>
            <person name="Danchin E.G."/>
            <person name="Da Silva C."/>
            <person name="Gautier A."/>
            <person name="Giraud C."/>
            <person name="Giraud T."/>
            <person name="Gonzalez C."/>
            <person name="Grossetete S."/>
            <person name="Guldener U."/>
            <person name="Henrissat B."/>
            <person name="Howlett B.J."/>
            <person name="Kodira C."/>
            <person name="Kretschmer M."/>
            <person name="Lappartient A."/>
            <person name="Leroch M."/>
            <person name="Levis C."/>
            <person name="Mauceli E."/>
            <person name="Neuveglise C."/>
            <person name="Oeser B."/>
            <person name="Pearson M."/>
            <person name="Poulain J."/>
            <person name="Poussereau N."/>
            <person name="Quesneville H."/>
            <person name="Rascle C."/>
            <person name="Schumacher J."/>
            <person name="Segurens B."/>
            <person name="Sexton A."/>
            <person name="Silva E."/>
            <person name="Sirven C."/>
            <person name="Soanes D.M."/>
            <person name="Talbot N.J."/>
            <person name="Templeton M."/>
            <person name="Yandava C."/>
            <person name="Yarden O."/>
            <person name="Zeng Q."/>
            <person name="Rollins J.A."/>
            <person name="Lebrun M.H."/>
            <person name="Dickman M."/>
        </authorList>
    </citation>
    <scope>NUCLEOTIDE SEQUENCE [LARGE SCALE GENOMIC DNA]</scope>
    <source>
        <strain evidence="3">T4</strain>
    </source>
</reference>
<evidence type="ECO:0000313" key="2">
    <source>
        <dbReference type="EMBL" id="CCD50887.1"/>
    </source>
</evidence>
<feature type="compositionally biased region" description="Basic residues" evidence="1">
    <location>
        <begin position="1"/>
        <end position="11"/>
    </location>
</feature>
<proteinExistence type="predicted"/>